<keyword evidence="1" id="KW-1133">Transmembrane helix</keyword>
<evidence type="ECO:0000313" key="3">
    <source>
        <dbReference type="Proteomes" id="UP001499909"/>
    </source>
</evidence>
<name>A0ABP7N067_9BACT</name>
<accession>A0ABP7N067</accession>
<dbReference type="RefSeq" id="WP_345112736.1">
    <property type="nucleotide sequence ID" value="NZ_BAABDH010000034.1"/>
</dbReference>
<proteinExistence type="predicted"/>
<keyword evidence="1" id="KW-0472">Membrane</keyword>
<gene>
    <name evidence="2" type="ORF">GCM10022406_18000</name>
</gene>
<reference evidence="3" key="1">
    <citation type="journal article" date="2019" name="Int. J. Syst. Evol. Microbiol.">
        <title>The Global Catalogue of Microorganisms (GCM) 10K type strain sequencing project: providing services to taxonomists for standard genome sequencing and annotation.</title>
        <authorList>
            <consortium name="The Broad Institute Genomics Platform"/>
            <consortium name="The Broad Institute Genome Sequencing Center for Infectious Disease"/>
            <person name="Wu L."/>
            <person name="Ma J."/>
        </authorList>
    </citation>
    <scope>NUCLEOTIDE SEQUENCE [LARGE SCALE GENOMIC DNA]</scope>
    <source>
        <strain evidence="3">JCM 17214</strain>
    </source>
</reference>
<evidence type="ECO:0008006" key="4">
    <source>
        <dbReference type="Google" id="ProtNLM"/>
    </source>
</evidence>
<keyword evidence="1" id="KW-0812">Transmembrane</keyword>
<evidence type="ECO:0000313" key="2">
    <source>
        <dbReference type="EMBL" id="GAA3933802.1"/>
    </source>
</evidence>
<dbReference type="Proteomes" id="UP001499909">
    <property type="component" value="Unassembled WGS sequence"/>
</dbReference>
<feature type="transmembrane region" description="Helical" evidence="1">
    <location>
        <begin position="24"/>
        <end position="47"/>
    </location>
</feature>
<organism evidence="2 3">
    <name type="scientific">Hymenobacter algoricola</name>
    <dbReference type="NCBI Taxonomy" id="486267"/>
    <lineage>
        <taxon>Bacteria</taxon>
        <taxon>Pseudomonadati</taxon>
        <taxon>Bacteroidota</taxon>
        <taxon>Cytophagia</taxon>
        <taxon>Cytophagales</taxon>
        <taxon>Hymenobacteraceae</taxon>
        <taxon>Hymenobacter</taxon>
    </lineage>
</organism>
<keyword evidence="3" id="KW-1185">Reference proteome</keyword>
<comment type="caution">
    <text evidence="2">The sequence shown here is derived from an EMBL/GenBank/DDBJ whole genome shotgun (WGS) entry which is preliminary data.</text>
</comment>
<dbReference type="EMBL" id="BAABDH010000034">
    <property type="protein sequence ID" value="GAA3933802.1"/>
    <property type="molecule type" value="Genomic_DNA"/>
</dbReference>
<protein>
    <recommendedName>
        <fullName evidence="4">Oxalate:formate antiporter</fullName>
    </recommendedName>
</protein>
<evidence type="ECO:0000256" key="1">
    <source>
        <dbReference type="SAM" id="Phobius"/>
    </source>
</evidence>
<sequence>MESQSTTPPGADATPTSSLQVMLAWLYVGVPLAWGVSQTFIKALALFQ</sequence>